<evidence type="ECO:0000313" key="1">
    <source>
        <dbReference type="EMBL" id="KAH8014840.1"/>
    </source>
</evidence>
<proteinExistence type="predicted"/>
<comment type="caution">
    <text evidence="1">The sequence shown here is derived from an EMBL/GenBank/DDBJ whole genome shotgun (WGS) entry which is preliminary data.</text>
</comment>
<protein>
    <submittedName>
        <fullName evidence="1">Uncharacterized protein</fullName>
    </submittedName>
</protein>
<gene>
    <name evidence="1" type="ORF">K3G42_032027</name>
</gene>
<reference evidence="1" key="1">
    <citation type="submission" date="2021-08" db="EMBL/GenBank/DDBJ databases">
        <title>The first chromosome-level gecko genome reveals the dynamic sex chromosomes of Neotropical dwarf geckos (Sphaerodactylidae: Sphaerodactylus).</title>
        <authorList>
            <person name="Pinto B.J."/>
            <person name="Keating S.E."/>
            <person name="Gamble T."/>
        </authorList>
    </citation>
    <scope>NUCLEOTIDE SEQUENCE</scope>
    <source>
        <strain evidence="1">TG3544</strain>
    </source>
</reference>
<dbReference type="EMBL" id="CM037615">
    <property type="protein sequence ID" value="KAH8014840.1"/>
    <property type="molecule type" value="Genomic_DNA"/>
</dbReference>
<sequence length="163" mass="17795">MVFCSAWPVFLTILNYQRWVLDIVAIFSEHRRSSLEGHGGSSDVTVALPGGSVSKLKGWRTAFLFSKVMLTSTMMVLFFSFVAEYHVRLQLAPSSGHHSIQDDDALGVEMNDVQTEMIDQAPVSKACEVSTRQGVAAGIPLKGKSGMPCPRLVSVGALWCTFL</sequence>
<dbReference type="Proteomes" id="UP000827872">
    <property type="component" value="Linkage Group LG02"/>
</dbReference>
<organism evidence="1 2">
    <name type="scientific">Sphaerodactylus townsendi</name>
    <dbReference type="NCBI Taxonomy" id="933632"/>
    <lineage>
        <taxon>Eukaryota</taxon>
        <taxon>Metazoa</taxon>
        <taxon>Chordata</taxon>
        <taxon>Craniata</taxon>
        <taxon>Vertebrata</taxon>
        <taxon>Euteleostomi</taxon>
        <taxon>Lepidosauria</taxon>
        <taxon>Squamata</taxon>
        <taxon>Bifurcata</taxon>
        <taxon>Gekkota</taxon>
        <taxon>Sphaerodactylidae</taxon>
        <taxon>Sphaerodactylus</taxon>
    </lineage>
</organism>
<keyword evidence="2" id="KW-1185">Reference proteome</keyword>
<name>A0ACB8G5R6_9SAUR</name>
<evidence type="ECO:0000313" key="2">
    <source>
        <dbReference type="Proteomes" id="UP000827872"/>
    </source>
</evidence>
<accession>A0ACB8G5R6</accession>